<dbReference type="AlphaFoldDB" id="D9WT96"/>
<proteinExistence type="predicted"/>
<evidence type="ECO:0000313" key="2">
    <source>
        <dbReference type="Proteomes" id="UP000003963"/>
    </source>
</evidence>
<reference evidence="1 2" key="1">
    <citation type="submission" date="2009-02" db="EMBL/GenBank/DDBJ databases">
        <title>Annotation of Streptomyces hygroscopicus strain ATCC 53653.</title>
        <authorList>
            <consortium name="The Broad Institute Genome Sequencing Platform"/>
            <consortium name="Broad Institute Microbial Sequencing Center"/>
            <person name="Fischbach M."/>
            <person name="Godfrey P."/>
            <person name="Ward D."/>
            <person name="Young S."/>
            <person name="Zeng Q."/>
            <person name="Koehrsen M."/>
            <person name="Alvarado L."/>
            <person name="Berlin A.M."/>
            <person name="Bochicchio J."/>
            <person name="Borenstein D."/>
            <person name="Chapman S.B."/>
            <person name="Chen Z."/>
            <person name="Engels R."/>
            <person name="Freedman E."/>
            <person name="Gellesch M."/>
            <person name="Goldberg J."/>
            <person name="Griggs A."/>
            <person name="Gujja S."/>
            <person name="Heilman E.R."/>
            <person name="Heiman D.I."/>
            <person name="Hepburn T.A."/>
            <person name="Howarth C."/>
            <person name="Jen D."/>
            <person name="Larson L."/>
            <person name="Lewis B."/>
            <person name="Mehta T."/>
            <person name="Park D."/>
            <person name="Pearson M."/>
            <person name="Richards J."/>
            <person name="Roberts A."/>
            <person name="Saif S."/>
            <person name="Shea T.D."/>
            <person name="Shenoy N."/>
            <person name="Sisk P."/>
            <person name="Stolte C."/>
            <person name="Sykes S.N."/>
            <person name="Thomson T."/>
            <person name="Walk T."/>
            <person name="White J."/>
            <person name="Yandava C."/>
            <person name="Straight P."/>
            <person name="Clardy J."/>
            <person name="Hung D."/>
            <person name="Kolter R."/>
            <person name="Mekalanos J."/>
            <person name="Walker S."/>
            <person name="Walsh C.T."/>
            <person name="Wieland-Brown L.C."/>
            <person name="Haas B."/>
            <person name="Nusbaum C."/>
            <person name="Birren B."/>
        </authorList>
    </citation>
    <scope>NUCLEOTIDE SEQUENCE [LARGE SCALE GENOMIC DNA]</scope>
    <source>
        <strain evidence="1 2">ATCC 53653</strain>
    </source>
</reference>
<protein>
    <submittedName>
        <fullName evidence="1">Uncharacterized protein</fullName>
    </submittedName>
</protein>
<dbReference type="STRING" id="457427.SSOG_06031"/>
<evidence type="ECO:0000313" key="1">
    <source>
        <dbReference type="EMBL" id="EFL26317.1"/>
    </source>
</evidence>
<dbReference type="HOGENOM" id="CLU_2939830_0_0_11"/>
<name>D9WT96_9ACTN</name>
<dbReference type="Proteomes" id="UP000003963">
    <property type="component" value="Unassembled WGS sequence"/>
</dbReference>
<sequence>MKVDASGIGSTTLLRAASMRCGEPAVGHSSLAQRTECGKRSAIGFRVSWLGQFGSHGAAS</sequence>
<accession>D9WT96</accession>
<dbReference type="EMBL" id="GG657754">
    <property type="protein sequence ID" value="EFL26317.1"/>
    <property type="molecule type" value="Genomic_DNA"/>
</dbReference>
<keyword evidence="2" id="KW-1185">Reference proteome</keyword>
<organism evidence="1 2">
    <name type="scientific">Streptomyces himastatinicus ATCC 53653</name>
    <dbReference type="NCBI Taxonomy" id="457427"/>
    <lineage>
        <taxon>Bacteria</taxon>
        <taxon>Bacillati</taxon>
        <taxon>Actinomycetota</taxon>
        <taxon>Actinomycetes</taxon>
        <taxon>Kitasatosporales</taxon>
        <taxon>Streptomycetaceae</taxon>
        <taxon>Streptomyces</taxon>
        <taxon>Streptomyces violaceusniger group</taxon>
    </lineage>
</organism>
<gene>
    <name evidence="1" type="ORF">SSOG_06031</name>
</gene>